<sequence>MTVTKNASPIPILVYHQIAVAPEKGSPSGSAFRSLYVAPSAFARQMLLLKILGYQGLSMTALEPYLRGERHGKVVGITFDDGYLNNLTDALPVLQRHGFSSTCYAVSSQAGQTNSWDLKTGIAQTALMDAGQMRQWVAAGQEIGSHTRSHVHLTALDDAASSAEIALGRSDLETMLQTSVTQFCYPYGEYKNTHLEMARQHGFSASTTTARSRCHAGADMLALPRVSIVRSTTLAHFLLKLLTSYEDGR</sequence>
<keyword evidence="5" id="KW-1185">Reference proteome</keyword>
<evidence type="ECO:0000313" key="5">
    <source>
        <dbReference type="Proteomes" id="UP000502041"/>
    </source>
</evidence>
<proteinExistence type="predicted"/>
<evidence type="ECO:0000313" key="4">
    <source>
        <dbReference type="EMBL" id="QJC56551.1"/>
    </source>
</evidence>
<dbReference type="AlphaFoldDB" id="A0A6H2H9J7"/>
<dbReference type="PROSITE" id="PS51677">
    <property type="entry name" value="NODB"/>
    <property type="match status" value="1"/>
</dbReference>
<dbReference type="GO" id="GO:0005975">
    <property type="term" value="P:carbohydrate metabolic process"/>
    <property type="evidence" value="ECO:0007669"/>
    <property type="project" value="InterPro"/>
</dbReference>
<comment type="subcellular location">
    <subcellularLocation>
        <location evidence="1">Secreted</location>
    </subcellularLocation>
</comment>
<gene>
    <name evidence="4" type="primary">pgaB</name>
    <name evidence="4" type="ORF">HC248_01859</name>
</gene>
<reference evidence="4 5" key="1">
    <citation type="submission" date="2020-04" db="EMBL/GenBank/DDBJ databases">
        <title>Complete genome of a Psychrophilic, Marine, Gas Vacuolate Bacterium Polaromonas vacuolata KCTC 22033T.</title>
        <authorList>
            <person name="Hwang K."/>
            <person name="Kim K.M."/>
        </authorList>
    </citation>
    <scope>NUCLEOTIDE SEQUENCE [LARGE SCALE GENOMIC DNA]</scope>
    <source>
        <strain evidence="4 5">KCTC 22033</strain>
    </source>
</reference>
<evidence type="ECO:0000256" key="1">
    <source>
        <dbReference type="ARBA" id="ARBA00004613"/>
    </source>
</evidence>
<dbReference type="PANTHER" id="PTHR34216">
    <property type="match status" value="1"/>
</dbReference>
<accession>A0A6H2H9J7</accession>
<keyword evidence="2" id="KW-0732">Signal</keyword>
<dbReference type="SUPFAM" id="SSF88713">
    <property type="entry name" value="Glycoside hydrolase/deacetylase"/>
    <property type="match status" value="1"/>
</dbReference>
<protein>
    <submittedName>
        <fullName evidence="4">Poly-beta-1,6-N-acetyl-D-glucosamine N-deacetylase</fullName>
        <ecNumber evidence="4">3.5.1.-</ecNumber>
    </submittedName>
</protein>
<dbReference type="EMBL" id="CP051461">
    <property type="protein sequence ID" value="QJC56551.1"/>
    <property type="molecule type" value="Genomic_DNA"/>
</dbReference>
<evidence type="ECO:0000256" key="2">
    <source>
        <dbReference type="ARBA" id="ARBA00022729"/>
    </source>
</evidence>
<dbReference type="KEGG" id="pvac:HC248_01859"/>
<evidence type="ECO:0000259" key="3">
    <source>
        <dbReference type="PROSITE" id="PS51677"/>
    </source>
</evidence>
<organism evidence="4 5">
    <name type="scientific">Polaromonas vacuolata</name>
    <dbReference type="NCBI Taxonomy" id="37448"/>
    <lineage>
        <taxon>Bacteria</taxon>
        <taxon>Pseudomonadati</taxon>
        <taxon>Pseudomonadota</taxon>
        <taxon>Betaproteobacteria</taxon>
        <taxon>Burkholderiales</taxon>
        <taxon>Comamonadaceae</taxon>
        <taxon>Polaromonas</taxon>
    </lineage>
</organism>
<dbReference type="RefSeq" id="WP_168922240.1">
    <property type="nucleotide sequence ID" value="NZ_CP051461.1"/>
</dbReference>
<dbReference type="CDD" id="cd10918">
    <property type="entry name" value="CE4_NodB_like_5s_6s"/>
    <property type="match status" value="1"/>
</dbReference>
<feature type="domain" description="NodB homology" evidence="3">
    <location>
        <begin position="73"/>
        <end position="249"/>
    </location>
</feature>
<dbReference type="Gene3D" id="3.20.20.370">
    <property type="entry name" value="Glycoside hydrolase/deacetylase"/>
    <property type="match status" value="1"/>
</dbReference>
<dbReference type="InterPro" id="IPR051398">
    <property type="entry name" value="Polysacch_Deacetylase"/>
</dbReference>
<dbReference type="GO" id="GO:0016810">
    <property type="term" value="F:hydrolase activity, acting on carbon-nitrogen (but not peptide) bonds"/>
    <property type="evidence" value="ECO:0007669"/>
    <property type="project" value="InterPro"/>
</dbReference>
<dbReference type="Proteomes" id="UP000502041">
    <property type="component" value="Chromosome"/>
</dbReference>
<dbReference type="InterPro" id="IPR002509">
    <property type="entry name" value="NODB_dom"/>
</dbReference>
<keyword evidence="4" id="KW-0378">Hydrolase</keyword>
<dbReference type="Pfam" id="PF01522">
    <property type="entry name" value="Polysacc_deac_1"/>
    <property type="match status" value="1"/>
</dbReference>
<dbReference type="PANTHER" id="PTHR34216:SF3">
    <property type="entry name" value="POLY-BETA-1,6-N-ACETYL-D-GLUCOSAMINE N-DEACETYLASE"/>
    <property type="match status" value="1"/>
</dbReference>
<dbReference type="GO" id="GO:0005576">
    <property type="term" value="C:extracellular region"/>
    <property type="evidence" value="ECO:0007669"/>
    <property type="project" value="UniProtKB-SubCell"/>
</dbReference>
<name>A0A6H2H9J7_9BURK</name>
<dbReference type="InterPro" id="IPR011330">
    <property type="entry name" value="Glyco_hydro/deAcase_b/a-brl"/>
</dbReference>
<dbReference type="EC" id="3.5.1.-" evidence="4"/>